<evidence type="ECO:0000313" key="2">
    <source>
        <dbReference type="WBParaSite" id="PTRK_0001537000.1"/>
    </source>
</evidence>
<reference evidence="2" key="1">
    <citation type="submission" date="2017-02" db="UniProtKB">
        <authorList>
            <consortium name="WormBaseParasite"/>
        </authorList>
    </citation>
    <scope>IDENTIFICATION</scope>
</reference>
<keyword evidence="1" id="KW-1185">Reference proteome</keyword>
<accession>A0A0N5A170</accession>
<name>A0A0N5A170_PARTI</name>
<dbReference type="Proteomes" id="UP000038045">
    <property type="component" value="Unplaced"/>
</dbReference>
<organism evidence="1 2">
    <name type="scientific">Parastrongyloides trichosuri</name>
    <name type="common">Possum-specific nematode worm</name>
    <dbReference type="NCBI Taxonomy" id="131310"/>
    <lineage>
        <taxon>Eukaryota</taxon>
        <taxon>Metazoa</taxon>
        <taxon>Ecdysozoa</taxon>
        <taxon>Nematoda</taxon>
        <taxon>Chromadorea</taxon>
        <taxon>Rhabditida</taxon>
        <taxon>Tylenchina</taxon>
        <taxon>Panagrolaimomorpha</taxon>
        <taxon>Strongyloidoidea</taxon>
        <taxon>Strongyloididae</taxon>
        <taxon>Parastrongyloides</taxon>
    </lineage>
</organism>
<dbReference type="AlphaFoldDB" id="A0A0N5A170"/>
<proteinExistence type="predicted"/>
<dbReference type="WBParaSite" id="PTRK_0001537000.1">
    <property type="protein sequence ID" value="PTRK_0001537000.1"/>
    <property type="gene ID" value="PTRK_0001537000"/>
</dbReference>
<sequence length="314" mass="36222">MIHPINIPEELFASNPRRPKLLMTTGLDKPRKKLSYTNDGRKMVNDIIKSPLSPNSIWRETFLRTFIRRLSVSKFAKPTDDKNRDDVSRHSIPTETCDMIDIIDLEPKVPYHETDKNNVTTVILEDDDIIKNCCSVNYEAICPILQDCCDKIIDSNGDRKYQEFMCCDFSNFNSYTDAEEKRNCQQGRKNSINFIPTSIGNRIWLEKEPLDSFDSELRFNVQQVNKFTDSIAIDIHVENGNDFDIYFKTLLHAHVYKGTSNNRAAVAENTHILLKHAETQIKIWITINDLIKEALEDDDKSLKLTLMAKLETTG</sequence>
<protein>
    <submittedName>
        <fullName evidence="2">Uncharacterized protein</fullName>
    </submittedName>
</protein>
<evidence type="ECO:0000313" key="1">
    <source>
        <dbReference type="Proteomes" id="UP000038045"/>
    </source>
</evidence>